<dbReference type="EMBL" id="CP004389">
    <property type="protein sequence ID" value="AJD54438.1"/>
    <property type="molecule type" value="Genomic_DNA"/>
</dbReference>
<evidence type="ECO:0000313" key="2">
    <source>
        <dbReference type="Proteomes" id="UP000007127"/>
    </source>
</evidence>
<organism evidence="1 2">
    <name type="scientific">Thalassospira xiamenensis M-5 = DSM 17429</name>
    <dbReference type="NCBI Taxonomy" id="1123366"/>
    <lineage>
        <taxon>Bacteria</taxon>
        <taxon>Pseudomonadati</taxon>
        <taxon>Pseudomonadota</taxon>
        <taxon>Alphaproteobacteria</taxon>
        <taxon>Rhodospirillales</taxon>
        <taxon>Thalassospiraceae</taxon>
        <taxon>Thalassospira</taxon>
    </lineage>
</organism>
<sequence>MNSISIIVSGGVVQAVESSNPDYIGKLVRIIDLDVEASDEPEAVMVSGSARKGANVFDWPVVASTVYVEWPDTPSA</sequence>
<evidence type="ECO:0000313" key="1">
    <source>
        <dbReference type="EMBL" id="AJD54438.1"/>
    </source>
</evidence>
<keyword evidence="1" id="KW-0614">Plasmid</keyword>
<geneLocation type="plasmid" evidence="2"/>
<gene>
    <name evidence="1" type="ORF">TH3_21828</name>
</gene>
<reference evidence="1 2" key="1">
    <citation type="journal article" date="2012" name="J. Bacteriol.">
        <title>Genome sequence of Thalassospira xiamenensis type strain M-5.</title>
        <authorList>
            <person name="Lai Q."/>
            <person name="Shao Z."/>
        </authorList>
    </citation>
    <scope>NUCLEOTIDE SEQUENCE [LARGE SCALE GENOMIC DNA]</scope>
    <source>
        <strain evidence="1 2">M-5</strain>
    </source>
</reference>
<proteinExistence type="predicted"/>
<protein>
    <submittedName>
        <fullName evidence="1">Uncharacterized protein</fullName>
    </submittedName>
</protein>
<name>A0AB72UJT1_9PROT</name>
<accession>A0AB72UJT1</accession>
<dbReference type="GeneID" id="31930002"/>
<dbReference type="Proteomes" id="UP000007127">
    <property type="component" value="Plasmid"/>
</dbReference>
<dbReference type="RefSeq" id="WP_007091037.1">
    <property type="nucleotide sequence ID" value="NZ_CP004389.1"/>
</dbReference>
<dbReference type="AlphaFoldDB" id="A0AB72UJT1"/>
<dbReference type="KEGG" id="txi:TH3_21828"/>